<name>A0A8T8WC78_9EURY</name>
<dbReference type="Gene3D" id="3.40.50.620">
    <property type="entry name" value="HUPs"/>
    <property type="match status" value="1"/>
</dbReference>
<dbReference type="Proteomes" id="UP000826254">
    <property type="component" value="Chromosome"/>
</dbReference>
<dbReference type="InterPro" id="IPR006016">
    <property type="entry name" value="UspA"/>
</dbReference>
<evidence type="ECO:0000259" key="2">
    <source>
        <dbReference type="Pfam" id="PF00582"/>
    </source>
</evidence>
<proteinExistence type="predicted"/>
<organism evidence="3 4">
    <name type="scientific">Halobaculum magnesiiphilum</name>
    <dbReference type="NCBI Taxonomy" id="1017351"/>
    <lineage>
        <taxon>Archaea</taxon>
        <taxon>Methanobacteriati</taxon>
        <taxon>Methanobacteriota</taxon>
        <taxon>Stenosarchaea group</taxon>
        <taxon>Halobacteria</taxon>
        <taxon>Halobacteriales</taxon>
        <taxon>Haloferacaceae</taxon>
        <taxon>Halobaculum</taxon>
    </lineage>
</organism>
<sequence length="153" mass="15577">MNGLLSRVVVPVASEGDAADTAAAFAAHGADAGDVTLVYVVEKAGGAVDKAGVEQREAVAEEAFDTFDAAMPDVTVDREIAYATDVVDGILAVAGDVEATAIVFTPRDGGRFVRMLSGDVAMRLITEADRPVVSLPRPADGDGDGDGGSPVDE</sequence>
<dbReference type="InterPro" id="IPR014729">
    <property type="entry name" value="Rossmann-like_a/b/a_fold"/>
</dbReference>
<dbReference type="Pfam" id="PF00582">
    <property type="entry name" value="Usp"/>
    <property type="match status" value="1"/>
</dbReference>
<evidence type="ECO:0000313" key="3">
    <source>
        <dbReference type="EMBL" id="QZP37460.1"/>
    </source>
</evidence>
<feature type="compositionally biased region" description="Acidic residues" evidence="1">
    <location>
        <begin position="141"/>
        <end position="153"/>
    </location>
</feature>
<gene>
    <name evidence="3" type="ORF">K6T50_14470</name>
</gene>
<dbReference type="RefSeq" id="WP_222607269.1">
    <property type="nucleotide sequence ID" value="NZ_CP081958.1"/>
</dbReference>
<reference evidence="3 4" key="1">
    <citation type="journal article" date="2021" name="Int. J. Syst. Evol. Microbiol.">
        <title>Halobaculum halophilum sp. nov. and Halobaculum salinum sp. nov., isolated from salt lake and saline soil.</title>
        <authorList>
            <person name="Cui H.L."/>
            <person name="Shi X.W."/>
            <person name="Yin X.M."/>
            <person name="Yang X.Y."/>
            <person name="Hou J."/>
            <person name="Zhu L."/>
        </authorList>
    </citation>
    <scope>NUCLEOTIDE SEQUENCE [LARGE SCALE GENOMIC DNA]</scope>
    <source>
        <strain evidence="3 4">NBRC 109044</strain>
    </source>
</reference>
<keyword evidence="4" id="KW-1185">Reference proteome</keyword>
<feature type="region of interest" description="Disordered" evidence="1">
    <location>
        <begin position="132"/>
        <end position="153"/>
    </location>
</feature>
<evidence type="ECO:0000256" key="1">
    <source>
        <dbReference type="SAM" id="MobiDB-lite"/>
    </source>
</evidence>
<dbReference type="AlphaFoldDB" id="A0A8T8WC78"/>
<dbReference type="GeneID" id="67179370"/>
<dbReference type="EMBL" id="CP081958">
    <property type="protein sequence ID" value="QZP37460.1"/>
    <property type="molecule type" value="Genomic_DNA"/>
</dbReference>
<dbReference type="SUPFAM" id="SSF52402">
    <property type="entry name" value="Adenine nucleotide alpha hydrolases-like"/>
    <property type="match status" value="1"/>
</dbReference>
<protein>
    <submittedName>
        <fullName evidence="3">Universal stress protein</fullName>
    </submittedName>
</protein>
<dbReference type="KEGG" id="hmp:K6T50_14470"/>
<feature type="domain" description="UspA" evidence="2">
    <location>
        <begin position="7"/>
        <end position="133"/>
    </location>
</feature>
<accession>A0A8T8WC78</accession>
<evidence type="ECO:0000313" key="4">
    <source>
        <dbReference type="Proteomes" id="UP000826254"/>
    </source>
</evidence>